<organism evidence="8 9">
    <name type="scientific">Hordeum vulgare subsp. vulgare</name>
    <name type="common">Domesticated barley</name>
    <dbReference type="NCBI Taxonomy" id="112509"/>
    <lineage>
        <taxon>Eukaryota</taxon>
        <taxon>Viridiplantae</taxon>
        <taxon>Streptophyta</taxon>
        <taxon>Embryophyta</taxon>
        <taxon>Tracheophyta</taxon>
        <taxon>Spermatophyta</taxon>
        <taxon>Magnoliopsida</taxon>
        <taxon>Liliopsida</taxon>
        <taxon>Poales</taxon>
        <taxon>Poaceae</taxon>
        <taxon>BOP clade</taxon>
        <taxon>Pooideae</taxon>
        <taxon>Triticodae</taxon>
        <taxon>Triticeae</taxon>
        <taxon>Hordeinae</taxon>
        <taxon>Hordeum</taxon>
    </lineage>
</organism>
<evidence type="ECO:0000256" key="2">
    <source>
        <dbReference type="ARBA" id="ARBA00009374"/>
    </source>
</evidence>
<keyword evidence="3" id="KW-0963">Cytoplasm</keyword>
<dbReference type="GO" id="GO:0005737">
    <property type="term" value="C:cytoplasm"/>
    <property type="evidence" value="ECO:0007669"/>
    <property type="project" value="UniProtKB-SubCell"/>
</dbReference>
<evidence type="ECO:0000256" key="3">
    <source>
        <dbReference type="ARBA" id="ARBA00022490"/>
    </source>
</evidence>
<dbReference type="OrthoDB" id="1925036at2759"/>
<reference evidence="8" key="3">
    <citation type="submission" date="2022-01" db="UniProtKB">
        <authorList>
            <consortium name="EnsemblPlants"/>
        </authorList>
    </citation>
    <scope>IDENTIFICATION</scope>
    <source>
        <strain evidence="8">subsp. vulgare</strain>
    </source>
</reference>
<dbReference type="KEGG" id="hvg:123407836"/>
<dbReference type="Gramene" id="HORVU.MOREX.r3.7HG0665590.1">
    <property type="protein sequence ID" value="HORVU.MOREX.r3.7HG0665590.1"/>
    <property type="gene ID" value="HORVU.MOREX.r3.7HG0665590"/>
</dbReference>
<dbReference type="RefSeq" id="XP_044957000.1">
    <property type="nucleotide sequence ID" value="XM_045101065.1"/>
</dbReference>
<feature type="compositionally biased region" description="Low complexity" evidence="6">
    <location>
        <begin position="68"/>
        <end position="78"/>
    </location>
</feature>
<dbReference type="PANTHER" id="PTHR33059:SF4">
    <property type="entry name" value="FCS-LIKE ZINC FINGER 5"/>
    <property type="match status" value="1"/>
</dbReference>
<name>A0A8I6YAL6_HORVV</name>
<keyword evidence="9" id="KW-1185">Reference proteome</keyword>
<evidence type="ECO:0000259" key="7">
    <source>
        <dbReference type="PROSITE" id="PS51795"/>
    </source>
</evidence>
<evidence type="ECO:0000313" key="9">
    <source>
        <dbReference type="Proteomes" id="UP000011116"/>
    </source>
</evidence>
<feature type="compositionally biased region" description="Pro residues" evidence="6">
    <location>
        <begin position="1"/>
        <end position="26"/>
    </location>
</feature>
<dbReference type="Proteomes" id="UP000011116">
    <property type="component" value="Chromosome 7H"/>
</dbReference>
<protein>
    <recommendedName>
        <fullName evidence="7">FLZ-type domain-containing protein</fullName>
    </recommendedName>
</protein>
<dbReference type="GeneID" id="123407836"/>
<evidence type="ECO:0000313" key="8">
    <source>
        <dbReference type="EnsemblPlants" id="HORVU.MOREX.r3.7HG0665590.1"/>
    </source>
</evidence>
<proteinExistence type="inferred from homology"/>
<dbReference type="PROSITE" id="PS51795">
    <property type="entry name" value="ZF_FLZ"/>
    <property type="match status" value="1"/>
</dbReference>
<feature type="compositionally biased region" description="Low complexity" evidence="6">
    <location>
        <begin position="93"/>
        <end position="106"/>
    </location>
</feature>
<evidence type="ECO:0000256" key="6">
    <source>
        <dbReference type="SAM" id="MobiDB-lite"/>
    </source>
</evidence>
<evidence type="ECO:0000256" key="5">
    <source>
        <dbReference type="PROSITE-ProRule" id="PRU01131"/>
    </source>
</evidence>
<dbReference type="Pfam" id="PF04570">
    <property type="entry name" value="zf-FLZ"/>
    <property type="match status" value="1"/>
</dbReference>
<gene>
    <name evidence="8" type="primary">LOC123407836</name>
</gene>
<comment type="similarity">
    <text evidence="2">Belongs to the FLZ family.</text>
</comment>
<reference evidence="9" key="1">
    <citation type="journal article" date="2012" name="Nature">
        <title>A physical, genetic and functional sequence assembly of the barley genome.</title>
        <authorList>
            <consortium name="The International Barley Genome Sequencing Consortium"/>
            <person name="Mayer K.F."/>
            <person name="Waugh R."/>
            <person name="Brown J.W."/>
            <person name="Schulman A."/>
            <person name="Langridge P."/>
            <person name="Platzer M."/>
            <person name="Fincher G.B."/>
            <person name="Muehlbauer G.J."/>
            <person name="Sato K."/>
            <person name="Close T.J."/>
            <person name="Wise R.P."/>
            <person name="Stein N."/>
        </authorList>
    </citation>
    <scope>NUCLEOTIDE SEQUENCE [LARGE SCALE GENOMIC DNA]</scope>
    <source>
        <strain evidence="9">cv. Morex</strain>
    </source>
</reference>
<dbReference type="AlphaFoldDB" id="A0A8I6YAL6"/>
<accession>A0A8I6YAL6</accession>
<sequence length="195" mass="20546">MDGPDPPIPSPPRRPSLTTPRPPSPPLAISHSLSPPPSLPDSVRPSGRCNLGEGEGEMTTLGKRHRNSSSMRRTTSMSGFAVPPEEEEAGRQPPTRAARGASAAPAQTEWGASQRRHSGDFNAVVETAAFLKACGLCCRRLGPGRDTFIYMGEVAFCSLECRQQQMNLDELKDKKCFPATGSGGSDGASGTVAAA</sequence>
<comment type="subcellular location">
    <subcellularLocation>
        <location evidence="1">Cytoplasm</location>
    </subcellularLocation>
</comment>
<reference evidence="8" key="2">
    <citation type="submission" date="2020-10" db="EMBL/GenBank/DDBJ databases">
        <authorList>
            <person name="Scholz U."/>
            <person name="Mascher M."/>
            <person name="Fiebig A."/>
        </authorList>
    </citation>
    <scope>NUCLEOTIDE SEQUENCE [LARGE SCALE GENOMIC DNA]</scope>
    <source>
        <strain evidence="8">cv. Morex</strain>
    </source>
</reference>
<evidence type="ECO:0000256" key="1">
    <source>
        <dbReference type="ARBA" id="ARBA00004496"/>
    </source>
</evidence>
<feature type="domain" description="FLZ-type" evidence="7">
    <location>
        <begin position="129"/>
        <end position="173"/>
    </location>
</feature>
<feature type="zinc finger region" description="FLZ-type" evidence="5">
    <location>
        <begin position="129"/>
        <end position="173"/>
    </location>
</feature>
<dbReference type="PANTHER" id="PTHR33059">
    <property type="entry name" value="FCS-LIKE ZINC FINGER 5"/>
    <property type="match status" value="1"/>
</dbReference>
<dbReference type="InterPro" id="IPR007650">
    <property type="entry name" value="Zf-FLZ_dom"/>
</dbReference>
<dbReference type="GO" id="GO:0046872">
    <property type="term" value="F:metal ion binding"/>
    <property type="evidence" value="ECO:0007669"/>
    <property type="project" value="UniProtKB-KW"/>
</dbReference>
<keyword evidence="4" id="KW-0479">Metal-binding</keyword>
<evidence type="ECO:0000256" key="4">
    <source>
        <dbReference type="ARBA" id="ARBA00022723"/>
    </source>
</evidence>
<dbReference type="EnsemblPlants" id="HORVU.MOREX.r3.7HG0665590.1">
    <property type="protein sequence ID" value="HORVU.MOREX.r3.7HG0665590.1"/>
    <property type="gene ID" value="HORVU.MOREX.r3.7HG0665590"/>
</dbReference>
<feature type="region of interest" description="Disordered" evidence="6">
    <location>
        <begin position="1"/>
        <end position="115"/>
    </location>
</feature>